<gene>
    <name evidence="2" type="ORF">HM131_17160</name>
</gene>
<evidence type="ECO:0000313" key="3">
    <source>
        <dbReference type="Proteomes" id="UP000192527"/>
    </source>
</evidence>
<feature type="transmembrane region" description="Helical" evidence="1">
    <location>
        <begin position="133"/>
        <end position="156"/>
    </location>
</feature>
<keyword evidence="1" id="KW-1133">Transmembrane helix</keyword>
<feature type="transmembrane region" description="Helical" evidence="1">
    <location>
        <begin position="26"/>
        <end position="45"/>
    </location>
</feature>
<dbReference type="AlphaFoldDB" id="A0A1W6A0U7"/>
<dbReference type="STRING" id="402384.HM131_17160"/>
<keyword evidence="3" id="KW-1185">Reference proteome</keyword>
<accession>A0A1W6A0U7</accession>
<proteinExistence type="predicted"/>
<keyword evidence="1" id="KW-0812">Transmembrane</keyword>
<feature type="transmembrane region" description="Helical" evidence="1">
    <location>
        <begin position="83"/>
        <end position="108"/>
    </location>
</feature>
<sequence length="211" mass="24527">MVLDLICYVVFPLAVWNLSRDYIGDYYAMLLSSIPGIIYTIYRFIALKKVNIFGIYMISTLIVGTLIDVLAGSAIQLLWNNVIYAYVLALLFLFTIVIKKPIALYFALDFSELQGYNRDFTRRLFHKKKLFHLFNWIVVAFAIQDLLLATIKYWLIIKYGVEAFDKGIILRQIINWGITFVIIGGFFYIGKIINENPELIKEVQEDIKKEV</sequence>
<name>A0A1W6A0U7_9BACI</name>
<organism evidence="2 3">
    <name type="scientific">Halobacillus mangrovi</name>
    <dbReference type="NCBI Taxonomy" id="402384"/>
    <lineage>
        <taxon>Bacteria</taxon>
        <taxon>Bacillati</taxon>
        <taxon>Bacillota</taxon>
        <taxon>Bacilli</taxon>
        <taxon>Bacillales</taxon>
        <taxon>Bacillaceae</taxon>
        <taxon>Halobacillus</taxon>
    </lineage>
</organism>
<dbReference type="KEGG" id="hmn:HM131_17160"/>
<dbReference type="NCBIfam" id="NF041646">
    <property type="entry name" value="VC0807_fam"/>
    <property type="match status" value="1"/>
</dbReference>
<evidence type="ECO:0000256" key="1">
    <source>
        <dbReference type="SAM" id="Phobius"/>
    </source>
</evidence>
<protein>
    <submittedName>
        <fullName evidence="2">Uncharacterized protein</fullName>
    </submittedName>
</protein>
<feature type="transmembrane region" description="Helical" evidence="1">
    <location>
        <begin position="168"/>
        <end position="189"/>
    </location>
</feature>
<keyword evidence="1" id="KW-0472">Membrane</keyword>
<reference evidence="2 3" key="1">
    <citation type="submission" date="2017-04" db="EMBL/GenBank/DDBJ databases">
        <title>The whole genome sequencing and assembly of Halobacillus mangrovi strain.</title>
        <authorList>
            <person name="Lee S.-J."/>
            <person name="Park M.-K."/>
            <person name="Kim J.-Y."/>
            <person name="Lee Y.-J."/>
            <person name="Yi H."/>
            <person name="Bahn Y.-S."/>
            <person name="Kim J.F."/>
            <person name="Lee D.-W."/>
        </authorList>
    </citation>
    <scope>NUCLEOTIDE SEQUENCE [LARGE SCALE GENOMIC DNA]</scope>
    <source>
        <strain evidence="2 3">KTB 131</strain>
    </source>
</reference>
<dbReference type="OrthoDB" id="2739093at2"/>
<feature type="transmembrane region" description="Helical" evidence="1">
    <location>
        <begin position="52"/>
        <end position="77"/>
    </location>
</feature>
<evidence type="ECO:0000313" key="2">
    <source>
        <dbReference type="EMBL" id="ARI79256.1"/>
    </source>
</evidence>
<dbReference type="EMBL" id="CP020772">
    <property type="protein sequence ID" value="ARI79256.1"/>
    <property type="molecule type" value="Genomic_DNA"/>
</dbReference>
<dbReference type="Proteomes" id="UP000192527">
    <property type="component" value="Chromosome"/>
</dbReference>